<comment type="caution">
    <text evidence="2">The sequence shown here is derived from an EMBL/GenBank/DDBJ whole genome shotgun (WGS) entry which is preliminary data.</text>
</comment>
<proteinExistence type="predicted"/>
<accession>A0ABP7JE07</accession>
<name>A0ABP7JE07_9PSEU</name>
<dbReference type="EMBL" id="BAABCM010000013">
    <property type="protein sequence ID" value="GAA3842719.1"/>
    <property type="molecule type" value="Genomic_DNA"/>
</dbReference>
<dbReference type="Proteomes" id="UP001501624">
    <property type="component" value="Unassembled WGS sequence"/>
</dbReference>
<gene>
    <name evidence="2" type="ORF">GCM10022380_71120</name>
</gene>
<protein>
    <recommendedName>
        <fullName evidence="4">Prevent-host-death family protein</fullName>
    </recommendedName>
</protein>
<organism evidence="2 3">
    <name type="scientific">Amycolatopsis tucumanensis</name>
    <dbReference type="NCBI Taxonomy" id="401106"/>
    <lineage>
        <taxon>Bacteria</taxon>
        <taxon>Bacillati</taxon>
        <taxon>Actinomycetota</taxon>
        <taxon>Actinomycetes</taxon>
        <taxon>Pseudonocardiales</taxon>
        <taxon>Pseudonocardiaceae</taxon>
        <taxon>Amycolatopsis</taxon>
    </lineage>
</organism>
<feature type="region of interest" description="Disordered" evidence="1">
    <location>
        <begin position="171"/>
        <end position="193"/>
    </location>
</feature>
<feature type="compositionally biased region" description="Basic and acidic residues" evidence="1">
    <location>
        <begin position="178"/>
        <end position="193"/>
    </location>
</feature>
<reference evidence="3" key="1">
    <citation type="journal article" date="2019" name="Int. J. Syst. Evol. Microbiol.">
        <title>The Global Catalogue of Microorganisms (GCM) 10K type strain sequencing project: providing services to taxonomists for standard genome sequencing and annotation.</title>
        <authorList>
            <consortium name="The Broad Institute Genomics Platform"/>
            <consortium name="The Broad Institute Genome Sequencing Center for Infectious Disease"/>
            <person name="Wu L."/>
            <person name="Ma J."/>
        </authorList>
    </citation>
    <scope>NUCLEOTIDE SEQUENCE [LARGE SCALE GENOMIC DNA]</scope>
    <source>
        <strain evidence="3">JCM 17017</strain>
    </source>
</reference>
<sequence>MTGRRVDVSRLPREVAELIDALPPGEDLVVTRDGEVIATISSTGGAPRAAGPEIADDVTVVATAMRLSESARGKLSAELGTDYIVIDMHAAPATADVLLVPPVSPQLIGNLRRSFPKARVVVAEIDDAELGVSYHGPVRRLLDAGATTYLPSTTIPHLAKQLDRTVTHERQLTGGAPARREIDASPRPPHDAE</sequence>
<keyword evidence="3" id="KW-1185">Reference proteome</keyword>
<evidence type="ECO:0008006" key="4">
    <source>
        <dbReference type="Google" id="ProtNLM"/>
    </source>
</evidence>
<evidence type="ECO:0000313" key="3">
    <source>
        <dbReference type="Proteomes" id="UP001501624"/>
    </source>
</evidence>
<evidence type="ECO:0000313" key="2">
    <source>
        <dbReference type="EMBL" id="GAA3842719.1"/>
    </source>
</evidence>
<evidence type="ECO:0000256" key="1">
    <source>
        <dbReference type="SAM" id="MobiDB-lite"/>
    </source>
</evidence>